<dbReference type="Proteomes" id="UP000054144">
    <property type="component" value="Unassembled WGS sequence"/>
</dbReference>
<dbReference type="InterPro" id="IPR013320">
    <property type="entry name" value="ConA-like_dom_sf"/>
</dbReference>
<keyword evidence="1" id="KW-0732">Signal</keyword>
<dbReference type="SUPFAM" id="SSF49899">
    <property type="entry name" value="Concanavalin A-like lectins/glucanases"/>
    <property type="match status" value="1"/>
</dbReference>
<reference evidence="3 4" key="1">
    <citation type="journal article" date="2015" name="Fungal Genet. Biol.">
        <title>Evolution of novel wood decay mechanisms in Agaricales revealed by the genome sequences of Fistulina hepatica and Cylindrobasidium torrendii.</title>
        <authorList>
            <person name="Floudas D."/>
            <person name="Held B.W."/>
            <person name="Riley R."/>
            <person name="Nagy L.G."/>
            <person name="Koehler G."/>
            <person name="Ransdell A.S."/>
            <person name="Younus H."/>
            <person name="Chow J."/>
            <person name="Chiniquy J."/>
            <person name="Lipzen A."/>
            <person name="Tritt A."/>
            <person name="Sun H."/>
            <person name="Haridas S."/>
            <person name="LaButti K."/>
            <person name="Ohm R.A."/>
            <person name="Kues U."/>
            <person name="Blanchette R.A."/>
            <person name="Grigoriev I.V."/>
            <person name="Minto R.E."/>
            <person name="Hibbett D.S."/>
        </authorList>
    </citation>
    <scope>NUCLEOTIDE SEQUENCE [LARGE SCALE GENOMIC DNA]</scope>
    <source>
        <strain evidence="3 4">ATCC 64428</strain>
    </source>
</reference>
<dbReference type="GO" id="GO:0005975">
    <property type="term" value="P:carbohydrate metabolic process"/>
    <property type="evidence" value="ECO:0007669"/>
    <property type="project" value="InterPro"/>
</dbReference>
<dbReference type="OrthoDB" id="4524534at2759"/>
<dbReference type="GO" id="GO:0004553">
    <property type="term" value="F:hydrolase activity, hydrolyzing O-glycosyl compounds"/>
    <property type="evidence" value="ECO:0007669"/>
    <property type="project" value="InterPro"/>
</dbReference>
<feature type="chain" id="PRO_5002316156" evidence="1">
    <location>
        <begin position="23"/>
        <end position="254"/>
    </location>
</feature>
<sequence>MLISLEIFPILLVSFFATTVRADTTVIPSSSFEDVSTFEQYWSYLYPWGTDHNGSARMNKTQVIVASSTLSLIATPTSNASPPSSTADPYYAIHYKSGTVYAKDYVTVTADNSYTVYGEFSSPTEVGTWPAFWLTAVESWPPEADIGEWKGTANNWYNTFNTSSEVASTLVAWPTDLSFHSLQAVLSAESNDEDVRIDFYMDGELKATQYGEGFVGAALYLIIDLQMEGSSGTPGPTGTTTYKIRNVSVTKTGD</sequence>
<evidence type="ECO:0000313" key="4">
    <source>
        <dbReference type="Proteomes" id="UP000054144"/>
    </source>
</evidence>
<dbReference type="InterPro" id="IPR000757">
    <property type="entry name" value="Beta-glucanase-like"/>
</dbReference>
<dbReference type="EMBL" id="KN882059">
    <property type="protein sequence ID" value="KIY45309.1"/>
    <property type="molecule type" value="Genomic_DNA"/>
</dbReference>
<evidence type="ECO:0000259" key="2">
    <source>
        <dbReference type="PROSITE" id="PS51762"/>
    </source>
</evidence>
<feature type="signal peptide" evidence="1">
    <location>
        <begin position="1"/>
        <end position="22"/>
    </location>
</feature>
<dbReference type="PROSITE" id="PS51762">
    <property type="entry name" value="GH16_2"/>
    <property type="match status" value="1"/>
</dbReference>
<dbReference type="Gene3D" id="2.60.120.200">
    <property type="match status" value="1"/>
</dbReference>
<gene>
    <name evidence="3" type="ORF">FISHEDRAFT_76799</name>
</gene>
<feature type="domain" description="GH16" evidence="2">
    <location>
        <begin position="22"/>
        <end position="254"/>
    </location>
</feature>
<protein>
    <submittedName>
        <fullName evidence="3">Endo-beta-1,3-galactanase</fullName>
    </submittedName>
</protein>
<organism evidence="3 4">
    <name type="scientific">Fistulina hepatica ATCC 64428</name>
    <dbReference type="NCBI Taxonomy" id="1128425"/>
    <lineage>
        <taxon>Eukaryota</taxon>
        <taxon>Fungi</taxon>
        <taxon>Dikarya</taxon>
        <taxon>Basidiomycota</taxon>
        <taxon>Agaricomycotina</taxon>
        <taxon>Agaricomycetes</taxon>
        <taxon>Agaricomycetidae</taxon>
        <taxon>Agaricales</taxon>
        <taxon>Fistulinaceae</taxon>
        <taxon>Fistulina</taxon>
    </lineage>
</organism>
<name>A0A0D7A4M0_9AGAR</name>
<dbReference type="AlphaFoldDB" id="A0A0D7A4M0"/>
<proteinExistence type="predicted"/>
<evidence type="ECO:0000313" key="3">
    <source>
        <dbReference type="EMBL" id="KIY45309.1"/>
    </source>
</evidence>
<accession>A0A0D7A4M0</accession>
<keyword evidence="4" id="KW-1185">Reference proteome</keyword>
<evidence type="ECO:0000256" key="1">
    <source>
        <dbReference type="SAM" id="SignalP"/>
    </source>
</evidence>